<keyword evidence="4" id="KW-0547">Nucleotide-binding</keyword>
<name>A0A4S4FLS2_9MICO</name>
<dbReference type="Pfam" id="PF02518">
    <property type="entry name" value="HATPase_c"/>
    <property type="match status" value="1"/>
</dbReference>
<keyword evidence="2" id="KW-0812">Transmembrane</keyword>
<comment type="caution">
    <text evidence="4">The sequence shown here is derived from an EMBL/GenBank/DDBJ whole genome shotgun (WGS) entry which is preliminary data.</text>
</comment>
<dbReference type="InterPro" id="IPR036890">
    <property type="entry name" value="HATPase_C_sf"/>
</dbReference>
<keyword evidence="4" id="KW-0067">ATP-binding</keyword>
<evidence type="ECO:0000313" key="4">
    <source>
        <dbReference type="EMBL" id="THG30852.1"/>
    </source>
</evidence>
<keyword evidence="2" id="KW-1133">Transmembrane helix</keyword>
<dbReference type="Proteomes" id="UP000309133">
    <property type="component" value="Unassembled WGS sequence"/>
</dbReference>
<feature type="transmembrane region" description="Helical" evidence="2">
    <location>
        <begin position="137"/>
        <end position="153"/>
    </location>
</feature>
<dbReference type="InterPro" id="IPR003594">
    <property type="entry name" value="HATPase_dom"/>
</dbReference>
<feature type="transmembrane region" description="Helical" evidence="2">
    <location>
        <begin position="107"/>
        <end position="125"/>
    </location>
</feature>
<dbReference type="OrthoDB" id="144293at2"/>
<feature type="domain" description="Histidine kinase/HSP90-like ATPase" evidence="3">
    <location>
        <begin position="333"/>
        <end position="426"/>
    </location>
</feature>
<proteinExistence type="predicted"/>
<evidence type="ECO:0000313" key="5">
    <source>
        <dbReference type="Proteomes" id="UP000309133"/>
    </source>
</evidence>
<feature type="transmembrane region" description="Helical" evidence="2">
    <location>
        <begin position="183"/>
        <end position="207"/>
    </location>
</feature>
<evidence type="ECO:0000259" key="3">
    <source>
        <dbReference type="Pfam" id="PF02518"/>
    </source>
</evidence>
<keyword evidence="2" id="KW-0472">Membrane</keyword>
<evidence type="ECO:0000256" key="2">
    <source>
        <dbReference type="SAM" id="Phobius"/>
    </source>
</evidence>
<protein>
    <submittedName>
        <fullName evidence="4">ATP-binding protein</fullName>
    </submittedName>
</protein>
<dbReference type="GO" id="GO:0005524">
    <property type="term" value="F:ATP binding"/>
    <property type="evidence" value="ECO:0007669"/>
    <property type="project" value="UniProtKB-KW"/>
</dbReference>
<keyword evidence="5" id="KW-1185">Reference proteome</keyword>
<feature type="transmembrane region" description="Helical" evidence="2">
    <location>
        <begin position="160"/>
        <end position="177"/>
    </location>
</feature>
<organism evidence="4 5">
    <name type="scientific">Naasia lichenicola</name>
    <dbReference type="NCBI Taxonomy" id="2565933"/>
    <lineage>
        <taxon>Bacteria</taxon>
        <taxon>Bacillati</taxon>
        <taxon>Actinomycetota</taxon>
        <taxon>Actinomycetes</taxon>
        <taxon>Micrococcales</taxon>
        <taxon>Microbacteriaceae</taxon>
        <taxon>Naasia</taxon>
    </lineage>
</organism>
<reference evidence="4 5" key="1">
    <citation type="submission" date="2019-04" db="EMBL/GenBank/DDBJ databases">
        <authorList>
            <person name="Jiang L."/>
        </authorList>
    </citation>
    <scope>NUCLEOTIDE SEQUENCE [LARGE SCALE GENOMIC DNA]</scope>
    <source>
        <strain evidence="4 5">YIM 131853</strain>
    </source>
</reference>
<dbReference type="SUPFAM" id="SSF55874">
    <property type="entry name" value="ATPase domain of HSP90 chaperone/DNA topoisomerase II/histidine kinase"/>
    <property type="match status" value="1"/>
</dbReference>
<feature type="transmembrane region" description="Helical" evidence="2">
    <location>
        <begin position="52"/>
        <end position="73"/>
    </location>
</feature>
<gene>
    <name evidence="4" type="ORF">E6C64_09480</name>
</gene>
<dbReference type="Gene3D" id="3.30.565.10">
    <property type="entry name" value="Histidine kinase-like ATPase, C-terminal domain"/>
    <property type="match status" value="1"/>
</dbReference>
<evidence type="ECO:0000256" key="1">
    <source>
        <dbReference type="SAM" id="MobiDB-lite"/>
    </source>
</evidence>
<sequence length="448" mass="47461">MSDRALQAQDSAVEDDSSDSSAAEKRTKATPELRSVANPITSSQIEVVSTRAVSIFSVLFGLQTLPALISQLGLMDNSWGLTGVISVYGSLALAGLASIFRQWTAPLFGLVSAVYLAVVISWILFSTHPLVGDDAPWVYYLCNVATACAVVAVRKNWWLPAIYIVVVSILIGFLRASPAGGGLGWRFAIFDVFYGLLLGFGILVIVVSLRHAAAQVDIAQADALVSYTGAVRENATESERVAIDALVHDNVLISLLSAARARTPETKVLSAQMARNAMRHLVEAQSRFPGADHPIDLRMFANKVRLAVADQQAPFDMHARGIDTSMIPQNAADALLSAATQAMVNSVNHAGKGGGAITRTVVVQGEPGGVSVTVTDNGTGFDMDLIPLERLGVRTSILERVSNVGGLATVKSAPGEGTVISVIWPAPETTDLDTSMAAAPARELSREW</sequence>
<feature type="region of interest" description="Disordered" evidence="1">
    <location>
        <begin position="1"/>
        <end position="30"/>
    </location>
</feature>
<feature type="transmembrane region" description="Helical" evidence="2">
    <location>
        <begin position="79"/>
        <end position="100"/>
    </location>
</feature>
<accession>A0A4S4FLS2</accession>
<dbReference type="RefSeq" id="WP_136427265.1">
    <property type="nucleotide sequence ID" value="NZ_SSSM01000004.1"/>
</dbReference>
<dbReference type="AlphaFoldDB" id="A0A4S4FLS2"/>
<dbReference type="EMBL" id="SSSM01000004">
    <property type="protein sequence ID" value="THG30852.1"/>
    <property type="molecule type" value="Genomic_DNA"/>
</dbReference>